<proteinExistence type="predicted"/>
<dbReference type="InterPro" id="IPR025714">
    <property type="entry name" value="Methyltranfer_dom"/>
</dbReference>
<accession>A0ABQ1FQZ8</accession>
<dbReference type="InterPro" id="IPR029063">
    <property type="entry name" value="SAM-dependent_MTases_sf"/>
</dbReference>
<evidence type="ECO:0000313" key="2">
    <source>
        <dbReference type="EMBL" id="GGA27173.1"/>
    </source>
</evidence>
<dbReference type="Proteomes" id="UP000620046">
    <property type="component" value="Unassembled WGS sequence"/>
</dbReference>
<dbReference type="EMBL" id="BMJA01000001">
    <property type="protein sequence ID" value="GGA27173.1"/>
    <property type="molecule type" value="Genomic_DNA"/>
</dbReference>
<keyword evidence="3" id="KW-1185">Reference proteome</keyword>
<sequence>MVINLQNLLDGMLQDRSWHQPDQLGRRIDMLEQCETWLVHHGDAGEPALKERIEALMLELETINQHLYQSVREDIRQGRGAASLLQWATTMPHDGEEESYDPLDALVSGVLDLAEPGDVPALEAEMVFYQPTPARHIFDFIARASIDEHDTVIDLGSGLGHVTLLTAICTPARCLGIEWQRAYVATAKQCAQALNLRNATFIAQDVRQAQLSEGTVFYLYTPFTGTMLRTVLNMLEREAKSRAIRLCTLGPCTEVIGREPWLATDDACDPRCATLFRSR</sequence>
<dbReference type="RefSeq" id="WP_188793593.1">
    <property type="nucleotide sequence ID" value="NZ_BMJA01000001.1"/>
</dbReference>
<name>A0ABQ1FQZ8_9GAMM</name>
<evidence type="ECO:0000259" key="1">
    <source>
        <dbReference type="Pfam" id="PF13847"/>
    </source>
</evidence>
<reference evidence="3" key="1">
    <citation type="journal article" date="2019" name="Int. J. Syst. Evol. Microbiol.">
        <title>The Global Catalogue of Microorganisms (GCM) 10K type strain sequencing project: providing services to taxonomists for standard genome sequencing and annotation.</title>
        <authorList>
            <consortium name="The Broad Institute Genomics Platform"/>
            <consortium name="The Broad Institute Genome Sequencing Center for Infectious Disease"/>
            <person name="Wu L."/>
            <person name="Ma J."/>
        </authorList>
    </citation>
    <scope>NUCLEOTIDE SEQUENCE [LARGE SCALE GENOMIC DNA]</scope>
    <source>
        <strain evidence="3">CGMCC 1.15439</strain>
    </source>
</reference>
<organism evidence="2 3">
    <name type="scientific">Dyella nitratireducens</name>
    <dbReference type="NCBI Taxonomy" id="1849580"/>
    <lineage>
        <taxon>Bacteria</taxon>
        <taxon>Pseudomonadati</taxon>
        <taxon>Pseudomonadota</taxon>
        <taxon>Gammaproteobacteria</taxon>
        <taxon>Lysobacterales</taxon>
        <taxon>Rhodanobacteraceae</taxon>
        <taxon>Dyella</taxon>
    </lineage>
</organism>
<dbReference type="Pfam" id="PF13847">
    <property type="entry name" value="Methyltransf_31"/>
    <property type="match status" value="1"/>
</dbReference>
<feature type="domain" description="Methyltransferase" evidence="1">
    <location>
        <begin position="147"/>
        <end position="210"/>
    </location>
</feature>
<dbReference type="Gene3D" id="3.40.50.150">
    <property type="entry name" value="Vaccinia Virus protein VP39"/>
    <property type="match status" value="1"/>
</dbReference>
<gene>
    <name evidence="2" type="ORF">GCM10010981_14840</name>
</gene>
<dbReference type="CDD" id="cd02440">
    <property type="entry name" value="AdoMet_MTases"/>
    <property type="match status" value="1"/>
</dbReference>
<protein>
    <recommendedName>
        <fullName evidence="1">Methyltransferase domain-containing protein</fullName>
    </recommendedName>
</protein>
<dbReference type="SUPFAM" id="SSF53335">
    <property type="entry name" value="S-adenosyl-L-methionine-dependent methyltransferases"/>
    <property type="match status" value="1"/>
</dbReference>
<evidence type="ECO:0000313" key="3">
    <source>
        <dbReference type="Proteomes" id="UP000620046"/>
    </source>
</evidence>
<comment type="caution">
    <text evidence="2">The sequence shown here is derived from an EMBL/GenBank/DDBJ whole genome shotgun (WGS) entry which is preliminary data.</text>
</comment>